<dbReference type="SUPFAM" id="SSF53756">
    <property type="entry name" value="UDP-Glycosyltransferase/glycogen phosphorylase"/>
    <property type="match status" value="1"/>
</dbReference>
<dbReference type="Gene3D" id="3.40.50.2000">
    <property type="entry name" value="Glycogen Phosphorylase B"/>
    <property type="match status" value="2"/>
</dbReference>
<sequence length="408" mass="44629">MKTVLICQYYPPEQAPIGVMLRELAGDMVKNGHQVTVVTGFPNHPAGIIFPGYSRRLFSVSWDGGVKVIRCFLHISPRKTIFGRLLNFASFGITSFLAVLFLEKPDLMLVVSPPLSNGLTAMMLKGLKGCRYIFNVQDIYPDAAVNAGVVNNSRLIGLLQKLEMTIYRKAHKVTVISEGFRDNLVKKGVPSGKVEIIYNWIDASEIAPQPRENDFSLKQGLNDKFVVLYSGTIGIVSGAEIMLECAQSLKGNRDIVFLMVGEGVVKDRIRDAALKRGLDNIRLLPFQPREMLSGVISSAGIAIVTLGKNKGKSSVPSKLLGYMAAAKPVAASLDPDSDTARFIARAGCGLCVPAGDARGLTEAILALYRDPARRLKLGQNGRHFLLKHGERKAATLRYQKLMEECAVR</sequence>
<evidence type="ECO:0000313" key="5">
    <source>
        <dbReference type="Proteomes" id="UP000736328"/>
    </source>
</evidence>
<feature type="domain" description="Glycosyl transferase family 1" evidence="2">
    <location>
        <begin position="221"/>
        <end position="383"/>
    </location>
</feature>
<feature type="transmembrane region" description="Helical" evidence="1">
    <location>
        <begin position="85"/>
        <end position="102"/>
    </location>
</feature>
<reference evidence="4" key="1">
    <citation type="submission" date="2020-07" db="EMBL/GenBank/DDBJ databases">
        <title>Huge and variable diversity of episymbiotic CPR bacteria and DPANN archaea in groundwater ecosystems.</title>
        <authorList>
            <person name="He C.Y."/>
            <person name="Keren R."/>
            <person name="Whittaker M."/>
            <person name="Farag I.F."/>
            <person name="Doudna J."/>
            <person name="Cate J.H.D."/>
            <person name="Banfield J.F."/>
        </authorList>
    </citation>
    <scope>NUCLEOTIDE SEQUENCE</scope>
    <source>
        <strain evidence="4">NC_groundwater_1520_Pr4_B-0.1um_53_5</strain>
    </source>
</reference>
<name>A0A933IF87_UNCT6</name>
<proteinExistence type="predicted"/>
<dbReference type="InterPro" id="IPR001296">
    <property type="entry name" value="Glyco_trans_1"/>
</dbReference>
<dbReference type="AlphaFoldDB" id="A0A933IF87"/>
<gene>
    <name evidence="4" type="ORF">HY768_09035</name>
</gene>
<organism evidence="4 5">
    <name type="scientific">candidate division TA06 bacterium</name>
    <dbReference type="NCBI Taxonomy" id="2250710"/>
    <lineage>
        <taxon>Bacteria</taxon>
        <taxon>Bacteria division TA06</taxon>
    </lineage>
</organism>
<evidence type="ECO:0000313" key="4">
    <source>
        <dbReference type="EMBL" id="MBI4727343.1"/>
    </source>
</evidence>
<comment type="caution">
    <text evidence="4">The sequence shown here is derived from an EMBL/GenBank/DDBJ whole genome shotgun (WGS) entry which is preliminary data.</text>
</comment>
<keyword evidence="1" id="KW-1133">Transmembrane helix</keyword>
<feature type="domain" description="Glycosyltransferase subfamily 4-like N-terminal" evidence="3">
    <location>
        <begin position="17"/>
        <end position="200"/>
    </location>
</feature>
<dbReference type="PANTHER" id="PTHR12526:SF609">
    <property type="entry name" value="LIPOPOLYSACCHARIDE BIOSYNTHESIS PROTEIN"/>
    <property type="match status" value="1"/>
</dbReference>
<protein>
    <submittedName>
        <fullName evidence="4">Glycosyltransferase family 4 protein</fullName>
    </submittedName>
</protein>
<evidence type="ECO:0000259" key="2">
    <source>
        <dbReference type="Pfam" id="PF00534"/>
    </source>
</evidence>
<evidence type="ECO:0000256" key="1">
    <source>
        <dbReference type="SAM" id="Phobius"/>
    </source>
</evidence>
<keyword evidence="1" id="KW-0812">Transmembrane</keyword>
<dbReference type="GO" id="GO:0016757">
    <property type="term" value="F:glycosyltransferase activity"/>
    <property type="evidence" value="ECO:0007669"/>
    <property type="project" value="InterPro"/>
</dbReference>
<dbReference type="CDD" id="cd03794">
    <property type="entry name" value="GT4_WbuB-like"/>
    <property type="match status" value="1"/>
</dbReference>
<dbReference type="PANTHER" id="PTHR12526">
    <property type="entry name" value="GLYCOSYLTRANSFERASE"/>
    <property type="match status" value="1"/>
</dbReference>
<dbReference type="EMBL" id="JACQXR010000118">
    <property type="protein sequence ID" value="MBI4727343.1"/>
    <property type="molecule type" value="Genomic_DNA"/>
</dbReference>
<dbReference type="Pfam" id="PF13579">
    <property type="entry name" value="Glyco_trans_4_4"/>
    <property type="match status" value="1"/>
</dbReference>
<dbReference type="Proteomes" id="UP000736328">
    <property type="component" value="Unassembled WGS sequence"/>
</dbReference>
<accession>A0A933IF87</accession>
<dbReference type="InterPro" id="IPR028098">
    <property type="entry name" value="Glyco_trans_4-like_N"/>
</dbReference>
<evidence type="ECO:0000259" key="3">
    <source>
        <dbReference type="Pfam" id="PF13579"/>
    </source>
</evidence>
<dbReference type="Pfam" id="PF00534">
    <property type="entry name" value="Glycos_transf_1"/>
    <property type="match status" value="1"/>
</dbReference>
<keyword evidence="1" id="KW-0472">Membrane</keyword>